<keyword evidence="1" id="KW-0812">Transmembrane</keyword>
<sequence>MQRNLSALGNLPIVICLVGLVLGVVVSWSLGAIVAGIGVVLGLYLAVVDHRTSTR</sequence>
<dbReference type="EMBL" id="CP114014">
    <property type="protein sequence ID" value="XAY05073.1"/>
    <property type="molecule type" value="Genomic_DNA"/>
</dbReference>
<gene>
    <name evidence="2" type="ORF">DSM112329_01916</name>
</gene>
<feature type="transmembrane region" description="Helical" evidence="1">
    <location>
        <begin position="32"/>
        <end position="48"/>
    </location>
</feature>
<dbReference type="KEGG" id="parq:DSM112329_01916"/>
<evidence type="ECO:0000256" key="1">
    <source>
        <dbReference type="SAM" id="Phobius"/>
    </source>
</evidence>
<evidence type="ECO:0000313" key="2">
    <source>
        <dbReference type="EMBL" id="XAY05073.1"/>
    </source>
</evidence>
<organism evidence="2">
    <name type="scientific">Paraconexibacter sp. AEG42_29</name>
    <dbReference type="NCBI Taxonomy" id="2997339"/>
    <lineage>
        <taxon>Bacteria</taxon>
        <taxon>Bacillati</taxon>
        <taxon>Actinomycetota</taxon>
        <taxon>Thermoleophilia</taxon>
        <taxon>Solirubrobacterales</taxon>
        <taxon>Paraconexibacteraceae</taxon>
        <taxon>Paraconexibacter</taxon>
    </lineage>
</organism>
<proteinExistence type="predicted"/>
<dbReference type="RefSeq" id="WP_354701594.1">
    <property type="nucleotide sequence ID" value="NZ_CP114014.1"/>
</dbReference>
<keyword evidence="1" id="KW-1133">Transmembrane helix</keyword>
<name>A0AAU7ATZ2_9ACTN</name>
<dbReference type="AlphaFoldDB" id="A0AAU7ATZ2"/>
<feature type="transmembrane region" description="Helical" evidence="1">
    <location>
        <begin position="7"/>
        <end position="26"/>
    </location>
</feature>
<keyword evidence="1" id="KW-0472">Membrane</keyword>
<protein>
    <submittedName>
        <fullName evidence="2">Uncharacterized protein</fullName>
    </submittedName>
</protein>
<reference evidence="2" key="1">
    <citation type="submission" date="2022-12" db="EMBL/GenBank/DDBJ databases">
        <title>Paraconexibacter alkalitolerans sp. nov. and Baekduia alba sp. nov., isolated from soil and emended description of the genera Paraconexibacter (Chun et al., 2020) and Baekduia (An et al., 2020).</title>
        <authorList>
            <person name="Vieira S."/>
            <person name="Huber K.J."/>
            <person name="Geppert A."/>
            <person name="Wolf J."/>
            <person name="Neumann-Schaal M."/>
            <person name="Muesken M."/>
            <person name="Overmann J."/>
        </authorList>
    </citation>
    <scope>NUCLEOTIDE SEQUENCE</scope>
    <source>
        <strain evidence="2">AEG42_29</strain>
    </source>
</reference>
<accession>A0AAU7ATZ2</accession>